<dbReference type="PANTHER" id="PTHR43711:SF1">
    <property type="entry name" value="HISTIDINE KINASE 1"/>
    <property type="match status" value="1"/>
</dbReference>
<dbReference type="Proteomes" id="UP001154312">
    <property type="component" value="Unassembled WGS sequence"/>
</dbReference>
<name>A0A9X4H649_9FIRM</name>
<dbReference type="InterPro" id="IPR003594">
    <property type="entry name" value="HATPase_dom"/>
</dbReference>
<evidence type="ECO:0000256" key="6">
    <source>
        <dbReference type="ARBA" id="ARBA00022777"/>
    </source>
</evidence>
<dbReference type="GO" id="GO:0016020">
    <property type="term" value="C:membrane"/>
    <property type="evidence" value="ECO:0007669"/>
    <property type="project" value="UniProtKB-SubCell"/>
</dbReference>
<evidence type="ECO:0000256" key="7">
    <source>
        <dbReference type="ARBA" id="ARBA00023012"/>
    </source>
</evidence>
<dbReference type="SUPFAM" id="SSF55874">
    <property type="entry name" value="ATPase domain of HSP90 chaperone/DNA topoisomerase II/histidine kinase"/>
    <property type="match status" value="1"/>
</dbReference>
<dbReference type="SMART" id="SM00388">
    <property type="entry name" value="HisKA"/>
    <property type="match status" value="1"/>
</dbReference>
<keyword evidence="7" id="KW-0902">Two-component regulatory system</keyword>
<dbReference type="InterPro" id="IPR003660">
    <property type="entry name" value="HAMP_dom"/>
</dbReference>
<dbReference type="RefSeq" id="WP_277444332.1">
    <property type="nucleotide sequence ID" value="NZ_JAKOAV010000020.1"/>
</dbReference>
<proteinExistence type="predicted"/>
<sequence>MSSKQNDYTPNTVSMLTYWTRRYVLVLLGCLLLLALAAGIWIRIDTYEHIYSMLELRAEQLVDLNGQAPEESEFSNKLRQMEAGPRELKQPFPDADIIKDDSSNRKQQMEAGHHEPRPPIPEAVHTVDTAGNIQIIKKDENAAIDTSALFAVPPSYQNVLAGKNVREQVHVDSQTWLRVGVPVYQNGTVCKALYISMPVDNQIRGPYGLLALLTVTITLAGWLVLYFLSRRLIHPLREVAAAAQSIAEGNYDPVLPREVKERELQQLIESFRHMAAQLKQLEQLRSVLLAGVSHELRTPITSIRGMIQAVHDKIVTGAAAEEFLQISWNEAKRLQQMVEELLDFSSFEAGAAPIRGEPVNLSSLINEVIHQLSVLPEFSKVRFEPALPAEPVWVNGDAGRLRQMFINLFDNSKKAAATLININFQELNQQIILDIEDDGKGIDTTDQPFIFERFYRGSARQAIGRGLGLGLTISRLLAHAHGGDLVLLRTSAAGTTFRLSLTRYLK</sequence>
<evidence type="ECO:0000256" key="2">
    <source>
        <dbReference type="ARBA" id="ARBA00004370"/>
    </source>
</evidence>
<dbReference type="GO" id="GO:0000155">
    <property type="term" value="F:phosphorelay sensor kinase activity"/>
    <property type="evidence" value="ECO:0007669"/>
    <property type="project" value="InterPro"/>
</dbReference>
<feature type="transmembrane region" description="Helical" evidence="9">
    <location>
        <begin position="207"/>
        <end position="228"/>
    </location>
</feature>
<dbReference type="InterPro" id="IPR005467">
    <property type="entry name" value="His_kinase_dom"/>
</dbReference>
<dbReference type="InterPro" id="IPR003661">
    <property type="entry name" value="HisK_dim/P_dom"/>
</dbReference>
<keyword evidence="9" id="KW-0472">Membrane</keyword>
<dbReference type="SMART" id="SM00387">
    <property type="entry name" value="HATPase_c"/>
    <property type="match status" value="1"/>
</dbReference>
<feature type="compositionally biased region" description="Basic and acidic residues" evidence="8">
    <location>
        <begin position="96"/>
        <end position="117"/>
    </location>
</feature>
<dbReference type="SMART" id="SM00304">
    <property type="entry name" value="HAMP"/>
    <property type="match status" value="1"/>
</dbReference>
<dbReference type="InterPro" id="IPR004358">
    <property type="entry name" value="Sig_transdc_His_kin-like_C"/>
</dbReference>
<dbReference type="PANTHER" id="PTHR43711">
    <property type="entry name" value="TWO-COMPONENT HISTIDINE KINASE"/>
    <property type="match status" value="1"/>
</dbReference>
<keyword evidence="4" id="KW-0597">Phosphoprotein</keyword>
<dbReference type="CDD" id="cd00082">
    <property type="entry name" value="HisKA"/>
    <property type="match status" value="1"/>
</dbReference>
<evidence type="ECO:0000256" key="3">
    <source>
        <dbReference type="ARBA" id="ARBA00012438"/>
    </source>
</evidence>
<keyword evidence="5" id="KW-0808">Transferase</keyword>
<dbReference type="InterPro" id="IPR036890">
    <property type="entry name" value="HATPase_C_sf"/>
</dbReference>
<keyword evidence="9" id="KW-0812">Transmembrane</keyword>
<dbReference type="FunFam" id="1.10.287.130:FF:000001">
    <property type="entry name" value="Two-component sensor histidine kinase"/>
    <property type="match status" value="1"/>
</dbReference>
<dbReference type="InterPro" id="IPR036097">
    <property type="entry name" value="HisK_dim/P_sf"/>
</dbReference>
<dbReference type="SUPFAM" id="SSF47384">
    <property type="entry name" value="Homodimeric domain of signal transducing histidine kinase"/>
    <property type="match status" value="1"/>
</dbReference>
<comment type="catalytic activity">
    <reaction evidence="1">
        <text>ATP + protein L-histidine = ADP + protein N-phospho-L-histidine.</text>
        <dbReference type="EC" id="2.7.13.3"/>
    </reaction>
</comment>
<evidence type="ECO:0000313" key="13">
    <source>
        <dbReference type="Proteomes" id="UP001154312"/>
    </source>
</evidence>
<dbReference type="Gene3D" id="6.10.340.10">
    <property type="match status" value="1"/>
</dbReference>
<dbReference type="Pfam" id="PF00512">
    <property type="entry name" value="HisKA"/>
    <property type="match status" value="1"/>
</dbReference>
<feature type="region of interest" description="Disordered" evidence="8">
    <location>
        <begin position="84"/>
        <end position="121"/>
    </location>
</feature>
<keyword evidence="6 12" id="KW-0418">Kinase</keyword>
<dbReference type="PROSITE" id="PS50109">
    <property type="entry name" value="HIS_KIN"/>
    <property type="match status" value="1"/>
</dbReference>
<accession>A0A9X4H649</accession>
<feature type="domain" description="HAMP" evidence="11">
    <location>
        <begin position="230"/>
        <end position="283"/>
    </location>
</feature>
<evidence type="ECO:0000256" key="1">
    <source>
        <dbReference type="ARBA" id="ARBA00000085"/>
    </source>
</evidence>
<dbReference type="Pfam" id="PF00672">
    <property type="entry name" value="HAMP"/>
    <property type="match status" value="1"/>
</dbReference>
<gene>
    <name evidence="12" type="ORF">L7E55_11255</name>
</gene>
<dbReference type="Gene3D" id="1.10.287.130">
    <property type="match status" value="1"/>
</dbReference>
<organism evidence="12 13">
    <name type="scientific">Pelotomaculum isophthalicicum JI</name>
    <dbReference type="NCBI Taxonomy" id="947010"/>
    <lineage>
        <taxon>Bacteria</taxon>
        <taxon>Bacillati</taxon>
        <taxon>Bacillota</taxon>
        <taxon>Clostridia</taxon>
        <taxon>Eubacteriales</taxon>
        <taxon>Desulfotomaculaceae</taxon>
        <taxon>Pelotomaculum</taxon>
    </lineage>
</organism>
<keyword evidence="9" id="KW-1133">Transmembrane helix</keyword>
<dbReference type="EC" id="2.7.13.3" evidence="3"/>
<evidence type="ECO:0000256" key="4">
    <source>
        <dbReference type="ARBA" id="ARBA00022553"/>
    </source>
</evidence>
<protein>
    <recommendedName>
        <fullName evidence="3">histidine kinase</fullName>
        <ecNumber evidence="3">2.7.13.3</ecNumber>
    </recommendedName>
</protein>
<reference evidence="12" key="1">
    <citation type="submission" date="2022-02" db="EMBL/GenBank/DDBJ databases">
        <authorList>
            <person name="Leng L."/>
        </authorList>
    </citation>
    <scope>NUCLEOTIDE SEQUENCE</scope>
    <source>
        <strain evidence="12">JI</strain>
    </source>
</reference>
<dbReference type="PROSITE" id="PS50885">
    <property type="entry name" value="HAMP"/>
    <property type="match status" value="1"/>
</dbReference>
<comment type="caution">
    <text evidence="12">The sequence shown here is derived from an EMBL/GenBank/DDBJ whole genome shotgun (WGS) entry which is preliminary data.</text>
</comment>
<evidence type="ECO:0000256" key="9">
    <source>
        <dbReference type="SAM" id="Phobius"/>
    </source>
</evidence>
<evidence type="ECO:0000256" key="8">
    <source>
        <dbReference type="SAM" id="MobiDB-lite"/>
    </source>
</evidence>
<dbReference type="SUPFAM" id="SSF158472">
    <property type="entry name" value="HAMP domain-like"/>
    <property type="match status" value="1"/>
</dbReference>
<dbReference type="AlphaFoldDB" id="A0A9X4H649"/>
<evidence type="ECO:0000259" key="11">
    <source>
        <dbReference type="PROSITE" id="PS50885"/>
    </source>
</evidence>
<dbReference type="CDD" id="cd06225">
    <property type="entry name" value="HAMP"/>
    <property type="match status" value="1"/>
</dbReference>
<feature type="domain" description="Histidine kinase" evidence="10">
    <location>
        <begin position="291"/>
        <end position="505"/>
    </location>
</feature>
<dbReference type="Pfam" id="PF02518">
    <property type="entry name" value="HATPase_c"/>
    <property type="match status" value="1"/>
</dbReference>
<dbReference type="CDD" id="cd00075">
    <property type="entry name" value="HATPase"/>
    <property type="match status" value="1"/>
</dbReference>
<dbReference type="PRINTS" id="PR00344">
    <property type="entry name" value="BCTRLSENSOR"/>
</dbReference>
<feature type="transmembrane region" description="Helical" evidence="9">
    <location>
        <begin position="23"/>
        <end position="44"/>
    </location>
</feature>
<evidence type="ECO:0000313" key="12">
    <source>
        <dbReference type="EMBL" id="MDF9408927.1"/>
    </source>
</evidence>
<dbReference type="EMBL" id="JAKOAV010000020">
    <property type="protein sequence ID" value="MDF9408927.1"/>
    <property type="molecule type" value="Genomic_DNA"/>
</dbReference>
<dbReference type="Gene3D" id="3.30.565.10">
    <property type="entry name" value="Histidine kinase-like ATPase, C-terminal domain"/>
    <property type="match status" value="1"/>
</dbReference>
<comment type="subcellular location">
    <subcellularLocation>
        <location evidence="2">Membrane</location>
    </subcellularLocation>
</comment>
<keyword evidence="13" id="KW-1185">Reference proteome</keyword>
<evidence type="ECO:0000259" key="10">
    <source>
        <dbReference type="PROSITE" id="PS50109"/>
    </source>
</evidence>
<dbReference type="InterPro" id="IPR050736">
    <property type="entry name" value="Sensor_HK_Regulatory"/>
</dbReference>
<evidence type="ECO:0000256" key="5">
    <source>
        <dbReference type="ARBA" id="ARBA00022679"/>
    </source>
</evidence>